<keyword evidence="2" id="KW-0315">Glutamine amidotransferase</keyword>
<evidence type="ECO:0000313" key="2">
    <source>
        <dbReference type="EMBL" id="KGJ96182.1"/>
    </source>
</evidence>
<evidence type="ECO:0000259" key="1">
    <source>
        <dbReference type="Pfam" id="PF00117"/>
    </source>
</evidence>
<dbReference type="PATRIC" id="fig|28229.3.peg.1063"/>
<dbReference type="InterPro" id="IPR044992">
    <property type="entry name" value="ChyE-like"/>
</dbReference>
<name>A0A099L236_COLPS</name>
<organism evidence="2 3">
    <name type="scientific">Colwellia psychrerythraea</name>
    <name type="common">Vibrio psychroerythus</name>
    <dbReference type="NCBI Taxonomy" id="28229"/>
    <lineage>
        <taxon>Bacteria</taxon>
        <taxon>Pseudomonadati</taxon>
        <taxon>Pseudomonadota</taxon>
        <taxon>Gammaproteobacteria</taxon>
        <taxon>Alteromonadales</taxon>
        <taxon>Colwelliaceae</taxon>
        <taxon>Colwellia</taxon>
    </lineage>
</organism>
<keyword evidence="2" id="KW-0808">Transferase</keyword>
<dbReference type="CDD" id="cd01741">
    <property type="entry name" value="GATase1_1"/>
    <property type="match status" value="1"/>
</dbReference>
<dbReference type="OrthoDB" id="9813383at2"/>
<dbReference type="Proteomes" id="UP000029868">
    <property type="component" value="Unassembled WGS sequence"/>
</dbReference>
<dbReference type="Pfam" id="PF00117">
    <property type="entry name" value="GATase"/>
    <property type="match status" value="1"/>
</dbReference>
<sequence length="235" mass="26311">MKLGILLCDHVQPALQEEFADYQEMFAQLLSQCDSTIELYYYCVVDGVFPEDIDVCDAYMTSGSKASVNDDLPWINALERFVWQLFLAKKSFVGICFGHQLIAKTLGGKVARSDKGWGVGVATTKIHSQEAWMDPAKKTIKLVVSHQEQIYQLPPQAEVLMGNDFCPYAMIQVGKHFVGLQGHPEFSCDYAKAIMQSRKAIISEENYNQGLKSLVQSADGKLVMAWLLSFLKQAI</sequence>
<dbReference type="InterPro" id="IPR017926">
    <property type="entry name" value="GATASE"/>
</dbReference>
<protein>
    <submittedName>
        <fullName evidence="2">Glutamine amidotransferase type 1</fullName>
    </submittedName>
</protein>
<comment type="caution">
    <text evidence="2">The sequence shown here is derived from an EMBL/GenBank/DDBJ whole genome shotgun (WGS) entry which is preliminary data.</text>
</comment>
<dbReference type="GO" id="GO:0016740">
    <property type="term" value="F:transferase activity"/>
    <property type="evidence" value="ECO:0007669"/>
    <property type="project" value="UniProtKB-KW"/>
</dbReference>
<dbReference type="GO" id="GO:0005829">
    <property type="term" value="C:cytosol"/>
    <property type="evidence" value="ECO:0007669"/>
    <property type="project" value="TreeGrafter"/>
</dbReference>
<accession>A0A099L236</accession>
<dbReference type="EMBL" id="JQEC01000011">
    <property type="protein sequence ID" value="KGJ96182.1"/>
    <property type="molecule type" value="Genomic_DNA"/>
</dbReference>
<proteinExistence type="predicted"/>
<dbReference type="RefSeq" id="WP_033081163.1">
    <property type="nucleotide sequence ID" value="NZ_JQEC01000011.1"/>
</dbReference>
<reference evidence="2 3" key="1">
    <citation type="submission" date="2014-08" db="EMBL/GenBank/DDBJ databases">
        <title>Genomic and Phenotypic Diversity of Colwellia psychrerythraea strains from Disparate Marine Basins.</title>
        <authorList>
            <person name="Techtmann S.M."/>
            <person name="Stelling S.C."/>
            <person name="Utturkar S.M."/>
            <person name="Alshibli N."/>
            <person name="Harris A."/>
            <person name="Brown S.D."/>
            <person name="Hazen T.C."/>
        </authorList>
    </citation>
    <scope>NUCLEOTIDE SEQUENCE [LARGE SCALE GENOMIC DNA]</scope>
    <source>
        <strain evidence="2 3">GAB14E</strain>
    </source>
</reference>
<gene>
    <name evidence="2" type="ORF">GAB14E_0129</name>
</gene>
<dbReference type="PANTHER" id="PTHR42695:SF5">
    <property type="entry name" value="GLUTAMINE AMIDOTRANSFERASE YLR126C-RELATED"/>
    <property type="match status" value="1"/>
</dbReference>
<dbReference type="PANTHER" id="PTHR42695">
    <property type="entry name" value="GLUTAMINE AMIDOTRANSFERASE YLR126C-RELATED"/>
    <property type="match status" value="1"/>
</dbReference>
<dbReference type="InterPro" id="IPR029062">
    <property type="entry name" value="Class_I_gatase-like"/>
</dbReference>
<evidence type="ECO:0000313" key="3">
    <source>
        <dbReference type="Proteomes" id="UP000029868"/>
    </source>
</evidence>
<dbReference type="SUPFAM" id="SSF52317">
    <property type="entry name" value="Class I glutamine amidotransferase-like"/>
    <property type="match status" value="1"/>
</dbReference>
<dbReference type="Gene3D" id="3.40.50.880">
    <property type="match status" value="1"/>
</dbReference>
<dbReference type="PROSITE" id="PS51273">
    <property type="entry name" value="GATASE_TYPE_1"/>
    <property type="match status" value="1"/>
</dbReference>
<dbReference type="AlphaFoldDB" id="A0A099L236"/>
<feature type="domain" description="Glutamine amidotransferase" evidence="1">
    <location>
        <begin position="84"/>
        <end position="191"/>
    </location>
</feature>